<evidence type="ECO:0000313" key="2">
    <source>
        <dbReference type="Proteomes" id="UP000002640"/>
    </source>
</evidence>
<protein>
    <submittedName>
        <fullName evidence="1">Uncharacterized protein</fullName>
    </submittedName>
</protein>
<accession>G4ZBG2</accession>
<dbReference type="EMBL" id="JH159153">
    <property type="protein sequence ID" value="EGZ19884.1"/>
    <property type="molecule type" value="Genomic_DNA"/>
</dbReference>
<dbReference type="RefSeq" id="XP_009522601.1">
    <property type="nucleotide sequence ID" value="XM_009524306.1"/>
</dbReference>
<sequence>RFITSGDKFTRQELDEGGRRFWEEVAEAFNTTNDDYDQLVSESSLFAGIEPHQITTTTGAKLQGMWKECNRRFASAEAKCKLSGSHEDFWNFCGGDRVAMCVHLWCE</sequence>
<evidence type="ECO:0000313" key="1">
    <source>
        <dbReference type="EMBL" id="EGZ19884.1"/>
    </source>
</evidence>
<dbReference type="GeneID" id="20651483"/>
<dbReference type="InParanoid" id="G4ZBG2"/>
<keyword evidence="2" id="KW-1185">Reference proteome</keyword>
<dbReference type="Proteomes" id="UP000002640">
    <property type="component" value="Unassembled WGS sequence"/>
</dbReference>
<feature type="non-terminal residue" evidence="1">
    <location>
        <position position="107"/>
    </location>
</feature>
<reference evidence="1 2" key="1">
    <citation type="journal article" date="2006" name="Science">
        <title>Phytophthora genome sequences uncover evolutionary origins and mechanisms of pathogenesis.</title>
        <authorList>
            <person name="Tyler B.M."/>
            <person name="Tripathy S."/>
            <person name="Zhang X."/>
            <person name="Dehal P."/>
            <person name="Jiang R.H."/>
            <person name="Aerts A."/>
            <person name="Arredondo F.D."/>
            <person name="Baxter L."/>
            <person name="Bensasson D."/>
            <person name="Beynon J.L."/>
            <person name="Chapman J."/>
            <person name="Damasceno C.M."/>
            <person name="Dorrance A.E."/>
            <person name="Dou D."/>
            <person name="Dickerman A.W."/>
            <person name="Dubchak I.L."/>
            <person name="Garbelotto M."/>
            <person name="Gijzen M."/>
            <person name="Gordon S.G."/>
            <person name="Govers F."/>
            <person name="Grunwald N.J."/>
            <person name="Huang W."/>
            <person name="Ivors K.L."/>
            <person name="Jones R.W."/>
            <person name="Kamoun S."/>
            <person name="Krampis K."/>
            <person name="Lamour K.H."/>
            <person name="Lee M.K."/>
            <person name="McDonald W.H."/>
            <person name="Medina M."/>
            <person name="Meijer H.J."/>
            <person name="Nordberg E.K."/>
            <person name="Maclean D.J."/>
            <person name="Ospina-Giraldo M.D."/>
            <person name="Morris P.F."/>
            <person name="Phuntumart V."/>
            <person name="Putnam N.H."/>
            <person name="Rash S."/>
            <person name="Rose J.K."/>
            <person name="Sakihama Y."/>
            <person name="Salamov A.A."/>
            <person name="Savidor A."/>
            <person name="Scheuring C.F."/>
            <person name="Smith B.M."/>
            <person name="Sobral B.W."/>
            <person name="Terry A."/>
            <person name="Torto-Alalibo T.A."/>
            <person name="Win J."/>
            <person name="Xu Z."/>
            <person name="Zhang H."/>
            <person name="Grigoriev I.V."/>
            <person name="Rokhsar D.S."/>
            <person name="Boore J.L."/>
        </authorList>
    </citation>
    <scope>NUCLEOTIDE SEQUENCE [LARGE SCALE GENOMIC DNA]</scope>
    <source>
        <strain evidence="1 2">P6497</strain>
    </source>
</reference>
<organism evidence="1 2">
    <name type="scientific">Phytophthora sojae (strain P6497)</name>
    <name type="common">Soybean stem and root rot agent</name>
    <name type="synonym">Phytophthora megasperma f. sp. glycines</name>
    <dbReference type="NCBI Taxonomy" id="1094619"/>
    <lineage>
        <taxon>Eukaryota</taxon>
        <taxon>Sar</taxon>
        <taxon>Stramenopiles</taxon>
        <taxon>Oomycota</taxon>
        <taxon>Peronosporomycetes</taxon>
        <taxon>Peronosporales</taxon>
        <taxon>Peronosporaceae</taxon>
        <taxon>Phytophthora</taxon>
    </lineage>
</organism>
<feature type="non-terminal residue" evidence="1">
    <location>
        <position position="1"/>
    </location>
</feature>
<proteinExistence type="predicted"/>
<dbReference type="KEGG" id="psoj:PHYSODRAFT_406804"/>
<name>G4ZBG2_PHYSP</name>
<gene>
    <name evidence="1" type="ORF">PHYSODRAFT_406804</name>
</gene>
<dbReference type="AlphaFoldDB" id="G4ZBG2"/>
<dbReference type="OMA" id="WTDVATE"/>